<dbReference type="AlphaFoldDB" id="A0A9X4SAB5"/>
<proteinExistence type="predicted"/>
<gene>
    <name evidence="7" type="ORF">H010_21106</name>
</gene>
<dbReference type="EMBL" id="AOGK01000025">
    <property type="protein sequence ID" value="MDG5977765.1"/>
    <property type="molecule type" value="Genomic_DNA"/>
</dbReference>
<sequence>MPHKQPTETRQAALVAAALALAAERSPAAVTTADLAQAVGITQGAVFRHFESKEAIWVAVIDLAHQQLLGRLQAAADAQAQPLAALRAVFLAHVDFVVAHPGVPRVIFQELQHPEDTPLKARVRQLMQAYRALLTGLLQRAQAAGQLAPGTDLAAAAVLFIGSVQGLVMQSLLSGQVAGMAAQAPQVYRIFHNGVAARTAPPDPSPEGSP</sequence>
<dbReference type="Pfam" id="PF16925">
    <property type="entry name" value="TetR_C_13"/>
    <property type="match status" value="1"/>
</dbReference>
<organism evidence="7 8">
    <name type="scientific">Hydrogenophaga taeniospiralis CCUG 15921</name>
    <dbReference type="NCBI Taxonomy" id="1281780"/>
    <lineage>
        <taxon>Bacteria</taxon>
        <taxon>Pseudomonadati</taxon>
        <taxon>Pseudomonadota</taxon>
        <taxon>Betaproteobacteria</taxon>
        <taxon>Burkholderiales</taxon>
        <taxon>Comamonadaceae</taxon>
        <taxon>Hydrogenophaga</taxon>
    </lineage>
</organism>
<keyword evidence="1" id="KW-0678">Repressor</keyword>
<dbReference type="GO" id="GO:0003700">
    <property type="term" value="F:DNA-binding transcription factor activity"/>
    <property type="evidence" value="ECO:0007669"/>
    <property type="project" value="TreeGrafter"/>
</dbReference>
<dbReference type="Gene3D" id="1.10.357.10">
    <property type="entry name" value="Tetracycline Repressor, domain 2"/>
    <property type="match status" value="1"/>
</dbReference>
<accession>A0A9X4SAB5</accession>
<keyword evidence="2" id="KW-0805">Transcription regulation</keyword>
<dbReference type="InterPro" id="IPR023772">
    <property type="entry name" value="DNA-bd_HTH_TetR-type_CS"/>
</dbReference>
<dbReference type="PANTHER" id="PTHR30055">
    <property type="entry name" value="HTH-TYPE TRANSCRIPTIONAL REGULATOR RUTR"/>
    <property type="match status" value="1"/>
</dbReference>
<reference evidence="7" key="1">
    <citation type="submission" date="2013-01" db="EMBL/GenBank/DDBJ databases">
        <title>Genome draft of Hydrogenophaga taeniospiralis 2K1.</title>
        <authorList>
            <person name="Gomila M."/>
            <person name="Lalucat J."/>
        </authorList>
    </citation>
    <scope>NUCLEOTIDE SEQUENCE</scope>
    <source>
        <strain evidence="7">CCUG 15921</strain>
    </source>
</reference>
<dbReference type="SUPFAM" id="SSF48498">
    <property type="entry name" value="Tetracyclin repressor-like, C-terminal domain"/>
    <property type="match status" value="1"/>
</dbReference>
<name>A0A9X4SAB5_9BURK</name>
<evidence type="ECO:0000256" key="3">
    <source>
        <dbReference type="ARBA" id="ARBA00023125"/>
    </source>
</evidence>
<evidence type="ECO:0000313" key="8">
    <source>
        <dbReference type="Proteomes" id="UP001152876"/>
    </source>
</evidence>
<protein>
    <submittedName>
        <fullName evidence="7">TetR family transcriptional regulator</fullName>
    </submittedName>
</protein>
<dbReference type="RefSeq" id="WP_068174765.1">
    <property type="nucleotide sequence ID" value="NZ_AOGK01000025.1"/>
</dbReference>
<dbReference type="InterPro" id="IPR009057">
    <property type="entry name" value="Homeodomain-like_sf"/>
</dbReference>
<comment type="caution">
    <text evidence="7">The sequence shown here is derived from an EMBL/GenBank/DDBJ whole genome shotgun (WGS) entry which is preliminary data.</text>
</comment>
<feature type="DNA-binding region" description="H-T-H motif" evidence="5">
    <location>
        <begin position="31"/>
        <end position="50"/>
    </location>
</feature>
<evidence type="ECO:0000256" key="2">
    <source>
        <dbReference type="ARBA" id="ARBA00023015"/>
    </source>
</evidence>
<evidence type="ECO:0000256" key="5">
    <source>
        <dbReference type="PROSITE-ProRule" id="PRU00335"/>
    </source>
</evidence>
<dbReference type="PANTHER" id="PTHR30055:SF234">
    <property type="entry name" value="HTH-TYPE TRANSCRIPTIONAL REGULATOR BETI"/>
    <property type="match status" value="1"/>
</dbReference>
<dbReference type="Proteomes" id="UP001152876">
    <property type="component" value="Unassembled WGS sequence"/>
</dbReference>
<keyword evidence="4" id="KW-0804">Transcription</keyword>
<dbReference type="OrthoDB" id="5293556at2"/>
<keyword evidence="8" id="KW-1185">Reference proteome</keyword>
<dbReference type="PRINTS" id="PR00455">
    <property type="entry name" value="HTHTETR"/>
</dbReference>
<dbReference type="GO" id="GO:0000976">
    <property type="term" value="F:transcription cis-regulatory region binding"/>
    <property type="evidence" value="ECO:0007669"/>
    <property type="project" value="TreeGrafter"/>
</dbReference>
<dbReference type="InterPro" id="IPR036271">
    <property type="entry name" value="Tet_transcr_reg_TetR-rel_C_sf"/>
</dbReference>
<dbReference type="InterPro" id="IPR011075">
    <property type="entry name" value="TetR_C"/>
</dbReference>
<evidence type="ECO:0000313" key="7">
    <source>
        <dbReference type="EMBL" id="MDG5977765.1"/>
    </source>
</evidence>
<dbReference type="PROSITE" id="PS50977">
    <property type="entry name" value="HTH_TETR_2"/>
    <property type="match status" value="1"/>
</dbReference>
<dbReference type="PROSITE" id="PS01081">
    <property type="entry name" value="HTH_TETR_1"/>
    <property type="match status" value="1"/>
</dbReference>
<evidence type="ECO:0000256" key="4">
    <source>
        <dbReference type="ARBA" id="ARBA00023163"/>
    </source>
</evidence>
<dbReference type="SUPFAM" id="SSF46689">
    <property type="entry name" value="Homeodomain-like"/>
    <property type="match status" value="1"/>
</dbReference>
<feature type="domain" description="HTH tetR-type" evidence="6">
    <location>
        <begin position="8"/>
        <end position="68"/>
    </location>
</feature>
<keyword evidence="3 5" id="KW-0238">DNA-binding</keyword>
<dbReference type="InterPro" id="IPR050109">
    <property type="entry name" value="HTH-type_TetR-like_transc_reg"/>
</dbReference>
<evidence type="ECO:0000256" key="1">
    <source>
        <dbReference type="ARBA" id="ARBA00022491"/>
    </source>
</evidence>
<evidence type="ECO:0000259" key="6">
    <source>
        <dbReference type="PROSITE" id="PS50977"/>
    </source>
</evidence>
<dbReference type="Pfam" id="PF00440">
    <property type="entry name" value="TetR_N"/>
    <property type="match status" value="1"/>
</dbReference>
<dbReference type="InterPro" id="IPR001647">
    <property type="entry name" value="HTH_TetR"/>
</dbReference>